<dbReference type="AlphaFoldDB" id="A0A1L9PCK7"/>
<name>A0A1L9PCK7_ASPVE</name>
<keyword evidence="2" id="KW-0274">FAD</keyword>
<evidence type="ECO:0000313" key="6">
    <source>
        <dbReference type="EMBL" id="OJI99213.1"/>
    </source>
</evidence>
<sequence>MSNLSVLVVGASVAGPTTAYWLAKAGAKVTIIERFPQMRSSGQNVDIRTSGVSVMRNMPGMEEAVRANTLPVKGISLVRENGRPYGTIRPTGDANQQSLISEYEILRGDLARILFNLTKNHKNIEYVFGEQVSSLQQNEQSNGPVSVEFMNGYPATEYDLVIACDGATSRTRAMGLGCGTRDYIHSLNSWVVFFSIKKDLLNGGQIGEAYSTPGGRFICMGSDPFGITRVAMMGINPRNAHDAAKPFREAKKLGTNALKEYVAQYFHGAGWKCDEVIKGMLDADDFYGSEMVQVKPPILHKGRFVLVGDAGYASGPTGTGTSLALTGAYILAGEIRKHRGNVLAALRGYEEQMRPFVNEMQKIPAFIPGILAPQTAWGLWLRNAIFAFICWSGIPTLLQKFFGASSAHSDDYEIPEYEWED</sequence>
<dbReference type="EMBL" id="KV878126">
    <property type="protein sequence ID" value="OJI99213.1"/>
    <property type="molecule type" value="Genomic_DNA"/>
</dbReference>
<evidence type="ECO:0000259" key="5">
    <source>
        <dbReference type="Pfam" id="PF01494"/>
    </source>
</evidence>
<dbReference type="InterPro" id="IPR002938">
    <property type="entry name" value="FAD-bd"/>
</dbReference>
<dbReference type="GO" id="GO:0071949">
    <property type="term" value="F:FAD binding"/>
    <property type="evidence" value="ECO:0007669"/>
    <property type="project" value="InterPro"/>
</dbReference>
<feature type="domain" description="FAD-binding" evidence="5">
    <location>
        <begin position="5"/>
        <end position="336"/>
    </location>
</feature>
<dbReference type="Pfam" id="PF01494">
    <property type="entry name" value="FAD_binding_3"/>
    <property type="match status" value="1"/>
</dbReference>
<reference evidence="7" key="1">
    <citation type="journal article" date="2017" name="Genome Biol.">
        <title>Comparative genomics reveals high biological diversity and specific adaptations in the industrially and medically important fungal genus Aspergillus.</title>
        <authorList>
            <person name="de Vries R.P."/>
            <person name="Riley R."/>
            <person name="Wiebenga A."/>
            <person name="Aguilar-Osorio G."/>
            <person name="Amillis S."/>
            <person name="Uchima C.A."/>
            <person name="Anderluh G."/>
            <person name="Asadollahi M."/>
            <person name="Askin M."/>
            <person name="Barry K."/>
            <person name="Battaglia E."/>
            <person name="Bayram O."/>
            <person name="Benocci T."/>
            <person name="Braus-Stromeyer S.A."/>
            <person name="Caldana C."/>
            <person name="Canovas D."/>
            <person name="Cerqueira G.C."/>
            <person name="Chen F."/>
            <person name="Chen W."/>
            <person name="Choi C."/>
            <person name="Clum A."/>
            <person name="Dos Santos R.A."/>
            <person name="Damasio A.R."/>
            <person name="Diallinas G."/>
            <person name="Emri T."/>
            <person name="Fekete E."/>
            <person name="Flipphi M."/>
            <person name="Freyberg S."/>
            <person name="Gallo A."/>
            <person name="Gournas C."/>
            <person name="Habgood R."/>
            <person name="Hainaut M."/>
            <person name="Harispe M.L."/>
            <person name="Henrissat B."/>
            <person name="Hilden K.S."/>
            <person name="Hope R."/>
            <person name="Hossain A."/>
            <person name="Karabika E."/>
            <person name="Karaffa L."/>
            <person name="Karanyi Z."/>
            <person name="Krasevec N."/>
            <person name="Kuo A."/>
            <person name="Kusch H."/>
            <person name="LaButti K."/>
            <person name="Lagendijk E.L."/>
            <person name="Lapidus A."/>
            <person name="Levasseur A."/>
            <person name="Lindquist E."/>
            <person name="Lipzen A."/>
            <person name="Logrieco A.F."/>
            <person name="MacCabe A."/>
            <person name="Maekelae M.R."/>
            <person name="Malavazi I."/>
            <person name="Melin P."/>
            <person name="Meyer V."/>
            <person name="Mielnichuk N."/>
            <person name="Miskei M."/>
            <person name="Molnar A.P."/>
            <person name="Mule G."/>
            <person name="Ngan C.Y."/>
            <person name="Orejas M."/>
            <person name="Orosz E."/>
            <person name="Ouedraogo J.P."/>
            <person name="Overkamp K.M."/>
            <person name="Park H.-S."/>
            <person name="Perrone G."/>
            <person name="Piumi F."/>
            <person name="Punt P.J."/>
            <person name="Ram A.F."/>
            <person name="Ramon A."/>
            <person name="Rauscher S."/>
            <person name="Record E."/>
            <person name="Riano-Pachon D.M."/>
            <person name="Robert V."/>
            <person name="Roehrig J."/>
            <person name="Ruller R."/>
            <person name="Salamov A."/>
            <person name="Salih N.S."/>
            <person name="Samson R.A."/>
            <person name="Sandor E."/>
            <person name="Sanguinetti M."/>
            <person name="Schuetze T."/>
            <person name="Sepcic K."/>
            <person name="Shelest E."/>
            <person name="Sherlock G."/>
            <person name="Sophianopoulou V."/>
            <person name="Squina F.M."/>
            <person name="Sun H."/>
            <person name="Susca A."/>
            <person name="Todd R.B."/>
            <person name="Tsang A."/>
            <person name="Unkles S.E."/>
            <person name="van de Wiele N."/>
            <person name="van Rossen-Uffink D."/>
            <person name="Oliveira J.V."/>
            <person name="Vesth T.C."/>
            <person name="Visser J."/>
            <person name="Yu J.-H."/>
            <person name="Zhou M."/>
            <person name="Andersen M.R."/>
            <person name="Archer D.B."/>
            <person name="Baker S.E."/>
            <person name="Benoit I."/>
            <person name="Brakhage A.A."/>
            <person name="Braus G.H."/>
            <person name="Fischer R."/>
            <person name="Frisvad J.C."/>
            <person name="Goldman G.H."/>
            <person name="Houbraken J."/>
            <person name="Oakley B."/>
            <person name="Pocsi I."/>
            <person name="Scazzocchio C."/>
            <person name="Seiboth B."/>
            <person name="vanKuyk P.A."/>
            <person name="Wortman J."/>
            <person name="Dyer P.S."/>
            <person name="Grigoriev I.V."/>
        </authorList>
    </citation>
    <scope>NUCLEOTIDE SEQUENCE [LARGE SCALE GENOMIC DNA]</scope>
    <source>
        <strain evidence="7">CBS 583.65</strain>
    </source>
</reference>
<dbReference type="STRING" id="1036611.A0A1L9PCK7"/>
<dbReference type="PRINTS" id="PR00420">
    <property type="entry name" value="RNGMNOXGNASE"/>
</dbReference>
<feature type="signal peptide" evidence="4">
    <location>
        <begin position="1"/>
        <end position="19"/>
    </location>
</feature>
<dbReference type="SUPFAM" id="SSF51905">
    <property type="entry name" value="FAD/NAD(P)-binding domain"/>
    <property type="match status" value="1"/>
</dbReference>
<evidence type="ECO:0000313" key="7">
    <source>
        <dbReference type="Proteomes" id="UP000184073"/>
    </source>
</evidence>
<dbReference type="GeneID" id="63725364"/>
<keyword evidence="1" id="KW-0285">Flavoprotein</keyword>
<dbReference type="RefSeq" id="XP_040664976.1">
    <property type="nucleotide sequence ID" value="XM_040809853.1"/>
</dbReference>
<dbReference type="Proteomes" id="UP000184073">
    <property type="component" value="Unassembled WGS sequence"/>
</dbReference>
<dbReference type="VEuPathDB" id="FungiDB:ASPVEDRAFT_26038"/>
<keyword evidence="3" id="KW-0560">Oxidoreductase</keyword>
<proteinExistence type="predicted"/>
<dbReference type="Gene3D" id="3.50.50.60">
    <property type="entry name" value="FAD/NAD(P)-binding domain"/>
    <property type="match status" value="1"/>
</dbReference>
<evidence type="ECO:0000256" key="3">
    <source>
        <dbReference type="ARBA" id="ARBA00023002"/>
    </source>
</evidence>
<evidence type="ECO:0000256" key="2">
    <source>
        <dbReference type="ARBA" id="ARBA00022827"/>
    </source>
</evidence>
<keyword evidence="7" id="KW-1185">Reference proteome</keyword>
<keyword evidence="4" id="KW-0732">Signal</keyword>
<dbReference type="GO" id="GO:0016491">
    <property type="term" value="F:oxidoreductase activity"/>
    <property type="evidence" value="ECO:0007669"/>
    <property type="project" value="UniProtKB-KW"/>
</dbReference>
<gene>
    <name evidence="6" type="ORF">ASPVEDRAFT_26038</name>
</gene>
<dbReference type="PANTHER" id="PTHR46865:SF2">
    <property type="entry name" value="MONOOXYGENASE"/>
    <property type="match status" value="1"/>
</dbReference>
<protein>
    <recommendedName>
        <fullName evidence="5">FAD-binding domain-containing protein</fullName>
    </recommendedName>
</protein>
<evidence type="ECO:0000256" key="1">
    <source>
        <dbReference type="ARBA" id="ARBA00022630"/>
    </source>
</evidence>
<dbReference type="OrthoDB" id="655030at2759"/>
<accession>A0A1L9PCK7</accession>
<evidence type="ECO:0000256" key="4">
    <source>
        <dbReference type="SAM" id="SignalP"/>
    </source>
</evidence>
<organism evidence="6 7">
    <name type="scientific">Aspergillus versicolor CBS 583.65</name>
    <dbReference type="NCBI Taxonomy" id="1036611"/>
    <lineage>
        <taxon>Eukaryota</taxon>
        <taxon>Fungi</taxon>
        <taxon>Dikarya</taxon>
        <taxon>Ascomycota</taxon>
        <taxon>Pezizomycotina</taxon>
        <taxon>Eurotiomycetes</taxon>
        <taxon>Eurotiomycetidae</taxon>
        <taxon>Eurotiales</taxon>
        <taxon>Aspergillaceae</taxon>
        <taxon>Aspergillus</taxon>
        <taxon>Aspergillus subgen. Nidulantes</taxon>
    </lineage>
</organism>
<dbReference type="InterPro" id="IPR051704">
    <property type="entry name" value="FAD_aromatic-hydroxylase"/>
</dbReference>
<feature type="chain" id="PRO_5009887275" description="FAD-binding domain-containing protein" evidence="4">
    <location>
        <begin position="20"/>
        <end position="421"/>
    </location>
</feature>
<dbReference type="PANTHER" id="PTHR46865">
    <property type="entry name" value="OXIDOREDUCTASE-RELATED"/>
    <property type="match status" value="1"/>
</dbReference>
<dbReference type="InterPro" id="IPR036188">
    <property type="entry name" value="FAD/NAD-bd_sf"/>
</dbReference>